<dbReference type="GO" id="GO:0004331">
    <property type="term" value="F:fructose-2,6-bisphosphate 2-phosphatase activity"/>
    <property type="evidence" value="ECO:0007669"/>
    <property type="project" value="TreeGrafter"/>
</dbReference>
<dbReference type="Proteomes" id="UP000278143">
    <property type="component" value="Unassembled WGS sequence"/>
</dbReference>
<dbReference type="SUPFAM" id="SSF53254">
    <property type="entry name" value="Phosphoglycerate mutase-like"/>
    <property type="match status" value="1"/>
</dbReference>
<dbReference type="Pfam" id="PF00300">
    <property type="entry name" value="His_Phos_1"/>
    <property type="match status" value="1"/>
</dbReference>
<proteinExistence type="predicted"/>
<dbReference type="GO" id="GO:0045820">
    <property type="term" value="P:negative regulation of glycolytic process"/>
    <property type="evidence" value="ECO:0007669"/>
    <property type="project" value="TreeGrafter"/>
</dbReference>
<evidence type="ECO:0000256" key="3">
    <source>
        <dbReference type="SAM" id="MobiDB-lite"/>
    </source>
</evidence>
<gene>
    <name evidence="4" type="ORF">SYNPS1DRAFT_28713</name>
</gene>
<dbReference type="EMBL" id="KZ989703">
    <property type="protein sequence ID" value="RKP25557.1"/>
    <property type="molecule type" value="Genomic_DNA"/>
</dbReference>
<organism evidence="4 5">
    <name type="scientific">Syncephalis pseudoplumigaleata</name>
    <dbReference type="NCBI Taxonomy" id="1712513"/>
    <lineage>
        <taxon>Eukaryota</taxon>
        <taxon>Fungi</taxon>
        <taxon>Fungi incertae sedis</taxon>
        <taxon>Zoopagomycota</taxon>
        <taxon>Zoopagomycotina</taxon>
        <taxon>Zoopagomycetes</taxon>
        <taxon>Zoopagales</taxon>
        <taxon>Piptocephalidaceae</taxon>
        <taxon>Syncephalis</taxon>
    </lineage>
</organism>
<dbReference type="GO" id="GO:0043456">
    <property type="term" value="P:regulation of pentose-phosphate shunt"/>
    <property type="evidence" value="ECO:0007669"/>
    <property type="project" value="TreeGrafter"/>
</dbReference>
<dbReference type="SMART" id="SM00855">
    <property type="entry name" value="PGAM"/>
    <property type="match status" value="1"/>
</dbReference>
<protein>
    <submittedName>
        <fullName evidence="4">Histidine phosphatase superfamily</fullName>
    </submittedName>
</protein>
<reference evidence="5" key="1">
    <citation type="journal article" date="2018" name="Nat. Microbiol.">
        <title>Leveraging single-cell genomics to expand the fungal tree of life.</title>
        <authorList>
            <person name="Ahrendt S.R."/>
            <person name="Quandt C.A."/>
            <person name="Ciobanu D."/>
            <person name="Clum A."/>
            <person name="Salamov A."/>
            <person name="Andreopoulos B."/>
            <person name="Cheng J.F."/>
            <person name="Woyke T."/>
            <person name="Pelin A."/>
            <person name="Henrissat B."/>
            <person name="Reynolds N.K."/>
            <person name="Benny G.L."/>
            <person name="Smith M.E."/>
            <person name="James T.Y."/>
            <person name="Grigoriev I.V."/>
        </authorList>
    </citation>
    <scope>NUCLEOTIDE SEQUENCE [LARGE SCALE GENOMIC DNA]</scope>
    <source>
        <strain evidence="5">Benny S71-1</strain>
    </source>
</reference>
<dbReference type="OrthoDB" id="354304at2759"/>
<dbReference type="AlphaFoldDB" id="A0A4P9YZH1"/>
<keyword evidence="1" id="KW-0378">Hydrolase</keyword>
<evidence type="ECO:0000313" key="5">
    <source>
        <dbReference type="Proteomes" id="UP000278143"/>
    </source>
</evidence>
<dbReference type="PANTHER" id="PTHR46517:SF1">
    <property type="entry name" value="FRUCTOSE-2,6-BISPHOSPHATASE TIGAR"/>
    <property type="match status" value="1"/>
</dbReference>
<dbReference type="PROSITE" id="PS00175">
    <property type="entry name" value="PG_MUTASE"/>
    <property type="match status" value="1"/>
</dbReference>
<feature type="region of interest" description="Disordered" evidence="3">
    <location>
        <begin position="1"/>
        <end position="22"/>
    </location>
</feature>
<evidence type="ECO:0000256" key="2">
    <source>
        <dbReference type="PIRSR" id="PIRSR613078-2"/>
    </source>
</evidence>
<dbReference type="GO" id="GO:0005829">
    <property type="term" value="C:cytosol"/>
    <property type="evidence" value="ECO:0007669"/>
    <property type="project" value="TreeGrafter"/>
</dbReference>
<feature type="binding site" evidence="2">
    <location>
        <begin position="35"/>
        <end position="42"/>
    </location>
    <ligand>
        <name>substrate</name>
    </ligand>
</feature>
<accession>A0A4P9YZH1</accession>
<dbReference type="CDD" id="cd07067">
    <property type="entry name" value="HP_PGM_like"/>
    <property type="match status" value="1"/>
</dbReference>
<dbReference type="Gene3D" id="3.40.50.1240">
    <property type="entry name" value="Phosphoglycerate mutase-like"/>
    <property type="match status" value="2"/>
</dbReference>
<dbReference type="InterPro" id="IPR013078">
    <property type="entry name" value="His_Pase_superF_clade-1"/>
</dbReference>
<sequence length="252" mass="27005">MNTTTAAAATVAASSPAISTSTSTPAPYATLLLIRHGETELNARGILQGSGVDYPLNDVGRAQARQLGERLASARVDLVAASTLHVVPGLEEISWGEFDGKANQNLSPLMDAWNSGDFDARCPGGESAAEVEARALPAIRQLLDEHGGDNRHLAIVIHGRLLRVILSSLLDGVLDRMHTYDHRNTCINQISVYHDPAHRSLPAWTGRRAPSAARQQLAAYRFEAVCLNDTQHLTPLTTPVDPATSAMSPQHS</sequence>
<dbReference type="InterPro" id="IPR001345">
    <property type="entry name" value="PG/BPGM_mutase_AS"/>
</dbReference>
<dbReference type="InterPro" id="IPR051695">
    <property type="entry name" value="Phosphoglycerate_Mutase"/>
</dbReference>
<name>A0A4P9YZH1_9FUNG</name>
<dbReference type="PANTHER" id="PTHR46517">
    <property type="entry name" value="FRUCTOSE-2,6-BISPHOSPHATASE TIGAR"/>
    <property type="match status" value="1"/>
</dbReference>
<evidence type="ECO:0000256" key="1">
    <source>
        <dbReference type="ARBA" id="ARBA00022801"/>
    </source>
</evidence>
<evidence type="ECO:0000313" key="4">
    <source>
        <dbReference type="EMBL" id="RKP25557.1"/>
    </source>
</evidence>
<dbReference type="InterPro" id="IPR029033">
    <property type="entry name" value="His_PPase_superfam"/>
</dbReference>
<keyword evidence="5" id="KW-1185">Reference proteome</keyword>